<keyword evidence="1" id="KW-0732">Signal</keyword>
<feature type="chain" id="PRO_5012340113" evidence="1">
    <location>
        <begin position="20"/>
        <end position="200"/>
    </location>
</feature>
<evidence type="ECO:0000313" key="2">
    <source>
        <dbReference type="EMBL" id="SFW25776.1"/>
    </source>
</evidence>
<reference evidence="2 3" key="1">
    <citation type="submission" date="2016-11" db="EMBL/GenBank/DDBJ databases">
        <authorList>
            <person name="Jaros S."/>
            <person name="Januszkiewicz K."/>
            <person name="Wedrychowicz H."/>
        </authorList>
    </citation>
    <scope>NUCLEOTIDE SEQUENCE [LARGE SCALE GENOMIC DNA]</scope>
    <source>
        <strain evidence="2 3">CGMCC 1.12145</strain>
    </source>
</reference>
<sequence>MLRRIITVLIAVISLSGFAQKQVACVNDVFDKGAHAFTIINFEKEKTEKKSGDVIRTIPYAGHRSTVRDAYNSKKLSAAFGKGREEQILSVQSTDEHYIVEYTGSLITFRPENEDRATFVINCRTEELMFGDNKVRMQKEDVTVSSSENIFSSAWSGYLWKPVAGKGSGYHVKVAKLKSSGRVYIEIRTPATGRYRLLSV</sequence>
<gene>
    <name evidence="2" type="ORF">SAMN02927921_00768</name>
</gene>
<keyword evidence="3" id="KW-1185">Reference proteome</keyword>
<feature type="signal peptide" evidence="1">
    <location>
        <begin position="1"/>
        <end position="19"/>
    </location>
</feature>
<dbReference type="EMBL" id="FPJE01000003">
    <property type="protein sequence ID" value="SFW25776.1"/>
    <property type="molecule type" value="Genomic_DNA"/>
</dbReference>
<dbReference type="RefSeq" id="WP_072316043.1">
    <property type="nucleotide sequence ID" value="NZ_FPJE01000003.1"/>
</dbReference>
<dbReference type="Proteomes" id="UP000182248">
    <property type="component" value="Unassembled WGS sequence"/>
</dbReference>
<dbReference type="OrthoDB" id="1431794at2"/>
<proteinExistence type="predicted"/>
<dbReference type="AlphaFoldDB" id="A0A1K1MRG7"/>
<accession>A0A1K1MRG7</accession>
<protein>
    <submittedName>
        <fullName evidence="2">Uncharacterized protein</fullName>
    </submittedName>
</protein>
<name>A0A1K1MRG7_9FLAO</name>
<evidence type="ECO:0000256" key="1">
    <source>
        <dbReference type="SAM" id="SignalP"/>
    </source>
</evidence>
<evidence type="ECO:0000313" key="3">
    <source>
        <dbReference type="Proteomes" id="UP000182248"/>
    </source>
</evidence>
<organism evidence="2 3">
    <name type="scientific">Sinomicrobium oceani</name>
    <dbReference type="NCBI Taxonomy" id="1150368"/>
    <lineage>
        <taxon>Bacteria</taxon>
        <taxon>Pseudomonadati</taxon>
        <taxon>Bacteroidota</taxon>
        <taxon>Flavobacteriia</taxon>
        <taxon>Flavobacteriales</taxon>
        <taxon>Flavobacteriaceae</taxon>
        <taxon>Sinomicrobium</taxon>
    </lineage>
</organism>